<dbReference type="Proteomes" id="UP000552954">
    <property type="component" value="Unassembled WGS sequence"/>
</dbReference>
<feature type="transmembrane region" description="Helical" evidence="3">
    <location>
        <begin position="256"/>
        <end position="278"/>
    </location>
</feature>
<feature type="transmembrane region" description="Helical" evidence="3">
    <location>
        <begin position="388"/>
        <end position="408"/>
    </location>
</feature>
<evidence type="ECO:0000313" key="5">
    <source>
        <dbReference type="Proteomes" id="UP000552954"/>
    </source>
</evidence>
<evidence type="ECO:0008006" key="6">
    <source>
        <dbReference type="Google" id="ProtNLM"/>
    </source>
</evidence>
<dbReference type="Gene3D" id="1.10.10.1150">
    <property type="entry name" value="Coenzyme PQQ synthesis protein D (PqqD)"/>
    <property type="match status" value="1"/>
</dbReference>
<dbReference type="InterPro" id="IPR041881">
    <property type="entry name" value="PqqD_sf"/>
</dbReference>
<keyword evidence="5" id="KW-1185">Reference proteome</keyword>
<dbReference type="GO" id="GO:0005737">
    <property type="term" value="C:cytoplasm"/>
    <property type="evidence" value="ECO:0007669"/>
    <property type="project" value="TreeGrafter"/>
</dbReference>
<dbReference type="InterPro" id="IPR001193">
    <property type="entry name" value="MBTPS2"/>
</dbReference>
<sequence length="699" mass="77144">MSDSLMSSSWYRVAQLQPRLRSHARLHRMKYRGALWYLVQDPVSNRVHRFTPAARFFIAAMNGERTVQQLWELTNRRLGEDAPTQDEVIRLLGQLHSADLLQSDVTPDVGELFERGQQQERSQRQRSYLNPMAIRLHLWDPDAFLNRIRPLVDALWSRWGGIVWLAVVLPALLLLPLHWADLTGNFSDRVLGTGNLLLLWLVFPLIKALHEFGHAAAVKRGGGEVHDVGVVMLVLIPVPYVEASASTVFRSRLHRAVVAASGMGVELFLAAIAFYLWMLVEPSIARALLFNTMLVAGVSTLIFNGNPLLRYDAYYILSDLLEMPNLAQRSTRYWGYLVERYAFGVEEADTPETSPRDKAWLLSYGLLSTLYRVFVTIAIALFIAKEFFIIGVLLAIWAVVAMAVMPVVKSLKHVFASPRLRARRGRVNAVTAGFVAALLLLLFVVPAPFRTVVEGVAWLPSSAMVRAKEEGFVERLVAVPGSTVRAGDLLVEVVNPQLQSRADAIAARVAELDALHLAQLRADRGQAAIALDQLEAARSELATLRERLERLAVRAGNDGVFMVAKPHDLPGRFQKQGDLIGYVIDQPQLVARVVAPQDAVDVVRAATTRCRCGWRTIRTACWKAACSAKCLRARNTCPAGCWPPKAGASSPPMRATAAETARWSAPSSSTSPSPRPGAAPRPCSSASACMPASSTRRNP</sequence>
<protein>
    <recommendedName>
        <fullName evidence="6">Peptidase M50</fullName>
    </recommendedName>
</protein>
<organism evidence="4 5">
    <name type="scientific">Ramlibacter montanisoli</name>
    <dbReference type="NCBI Taxonomy" id="2732512"/>
    <lineage>
        <taxon>Bacteria</taxon>
        <taxon>Pseudomonadati</taxon>
        <taxon>Pseudomonadota</taxon>
        <taxon>Betaproteobacteria</taxon>
        <taxon>Burkholderiales</taxon>
        <taxon>Comamonadaceae</taxon>
        <taxon>Ramlibacter</taxon>
    </lineage>
</organism>
<accession>A0A849KAJ1</accession>
<evidence type="ECO:0000256" key="2">
    <source>
        <dbReference type="SAM" id="MobiDB-lite"/>
    </source>
</evidence>
<dbReference type="PANTHER" id="PTHR13325">
    <property type="entry name" value="PROTEASE M50 MEMBRANE-BOUND TRANSCRIPTION FACTOR SITE 2 PROTEASE"/>
    <property type="match status" value="1"/>
</dbReference>
<keyword evidence="1" id="KW-0175">Coiled coil</keyword>
<keyword evidence="3" id="KW-1133">Transmembrane helix</keyword>
<dbReference type="PANTHER" id="PTHR13325:SF3">
    <property type="entry name" value="MEMBRANE-BOUND TRANSCRIPTION FACTOR SITE-2 PROTEASE"/>
    <property type="match status" value="1"/>
</dbReference>
<feature type="transmembrane region" description="Helical" evidence="3">
    <location>
        <begin position="361"/>
        <end position="382"/>
    </location>
</feature>
<keyword evidence="3" id="KW-0472">Membrane</keyword>
<dbReference type="GO" id="GO:0016020">
    <property type="term" value="C:membrane"/>
    <property type="evidence" value="ECO:0007669"/>
    <property type="project" value="InterPro"/>
</dbReference>
<feature type="compositionally biased region" description="Low complexity" evidence="2">
    <location>
        <begin position="680"/>
        <end position="699"/>
    </location>
</feature>
<feature type="transmembrane region" description="Helical" evidence="3">
    <location>
        <begin position="284"/>
        <end position="303"/>
    </location>
</feature>
<reference evidence="4 5" key="1">
    <citation type="submission" date="2020-05" db="EMBL/GenBank/DDBJ databases">
        <authorList>
            <person name="Khan S.A."/>
            <person name="Jeon C.O."/>
            <person name="Chun B.H."/>
        </authorList>
    </citation>
    <scope>NUCLEOTIDE SEQUENCE [LARGE SCALE GENOMIC DNA]</scope>
    <source>
        <strain evidence="4 5">B156</strain>
    </source>
</reference>
<reference evidence="4 5" key="2">
    <citation type="submission" date="2020-06" db="EMBL/GenBank/DDBJ databases">
        <title>Ramlibacter rhizophilus sp. nov., isolated from rhizosphere soil of national flower Mugunghwa from South Korea.</title>
        <authorList>
            <person name="Zheng-Fei Y."/>
            <person name="Huan T."/>
        </authorList>
    </citation>
    <scope>NUCLEOTIDE SEQUENCE [LARGE SCALE GENOMIC DNA]</scope>
    <source>
        <strain evidence="4 5">B156</strain>
    </source>
</reference>
<feature type="region of interest" description="Disordered" evidence="2">
    <location>
        <begin position="645"/>
        <end position="699"/>
    </location>
</feature>
<gene>
    <name evidence="4" type="ORF">HK415_08345</name>
</gene>
<name>A0A849KAJ1_9BURK</name>
<comment type="caution">
    <text evidence="4">The sequence shown here is derived from an EMBL/GenBank/DDBJ whole genome shotgun (WGS) entry which is preliminary data.</text>
</comment>
<dbReference type="GO" id="GO:0004222">
    <property type="term" value="F:metalloendopeptidase activity"/>
    <property type="evidence" value="ECO:0007669"/>
    <property type="project" value="InterPro"/>
</dbReference>
<feature type="compositionally biased region" description="Low complexity" evidence="2">
    <location>
        <begin position="661"/>
        <end position="672"/>
    </location>
</feature>
<feature type="transmembrane region" description="Helical" evidence="3">
    <location>
        <begin position="191"/>
        <end position="210"/>
    </location>
</feature>
<keyword evidence="3" id="KW-0812">Transmembrane</keyword>
<evidence type="ECO:0000256" key="1">
    <source>
        <dbReference type="SAM" id="Coils"/>
    </source>
</evidence>
<evidence type="ECO:0000256" key="3">
    <source>
        <dbReference type="SAM" id="Phobius"/>
    </source>
</evidence>
<feature type="coiled-coil region" evidence="1">
    <location>
        <begin position="517"/>
        <end position="554"/>
    </location>
</feature>
<proteinExistence type="predicted"/>
<evidence type="ECO:0000313" key="4">
    <source>
        <dbReference type="EMBL" id="NNU43167.1"/>
    </source>
</evidence>
<dbReference type="RefSeq" id="WP_171558083.1">
    <property type="nucleotide sequence ID" value="NZ_JABFCS010000001.1"/>
</dbReference>
<dbReference type="EMBL" id="JABFCS010000001">
    <property type="protein sequence ID" value="NNU43167.1"/>
    <property type="molecule type" value="Genomic_DNA"/>
</dbReference>
<dbReference type="AlphaFoldDB" id="A0A849KAJ1"/>
<dbReference type="GO" id="GO:0031293">
    <property type="term" value="P:membrane protein intracellular domain proteolysis"/>
    <property type="evidence" value="ECO:0007669"/>
    <property type="project" value="TreeGrafter"/>
</dbReference>
<feature type="transmembrane region" description="Helical" evidence="3">
    <location>
        <begin position="429"/>
        <end position="449"/>
    </location>
</feature>
<feature type="transmembrane region" description="Helical" evidence="3">
    <location>
        <begin position="159"/>
        <end position="179"/>
    </location>
</feature>